<sequence>MMRWSEEVTNVLERNGLFENEEHRERFREAVDCYENCSFFTSGLCKCLYLASWDMDHFALILETLNGLVARREKTLKDMRIAGEQMVDEMEGGERYVMQLSVAFLNNESYELEDSINITADIQHIIYQALKAAKLIDEVEAENK</sequence>
<organism evidence="1 2">
    <name type="scientific">Candidatus Fimimorpha faecalis</name>
    <dbReference type="NCBI Taxonomy" id="2840824"/>
    <lineage>
        <taxon>Bacteria</taxon>
        <taxon>Bacillati</taxon>
        <taxon>Bacillota</taxon>
        <taxon>Clostridia</taxon>
        <taxon>Eubacteriales</taxon>
        <taxon>Candidatus Fimimorpha</taxon>
    </lineage>
</organism>
<evidence type="ECO:0000313" key="2">
    <source>
        <dbReference type="Proteomes" id="UP000824201"/>
    </source>
</evidence>
<reference evidence="1" key="2">
    <citation type="journal article" date="2021" name="PeerJ">
        <title>Extensive microbial diversity within the chicken gut microbiome revealed by metagenomics and culture.</title>
        <authorList>
            <person name="Gilroy R."/>
            <person name="Ravi A."/>
            <person name="Getino M."/>
            <person name="Pursley I."/>
            <person name="Horton D.L."/>
            <person name="Alikhan N.F."/>
            <person name="Baker D."/>
            <person name="Gharbi K."/>
            <person name="Hall N."/>
            <person name="Watson M."/>
            <person name="Adriaenssens E.M."/>
            <person name="Foster-Nyarko E."/>
            <person name="Jarju S."/>
            <person name="Secka A."/>
            <person name="Antonio M."/>
            <person name="Oren A."/>
            <person name="Chaudhuri R.R."/>
            <person name="La Ragione R."/>
            <person name="Hildebrand F."/>
            <person name="Pallen M.J."/>
        </authorList>
    </citation>
    <scope>NUCLEOTIDE SEQUENCE</scope>
    <source>
        <strain evidence="1">ChiW13-3771</strain>
    </source>
</reference>
<dbReference type="EMBL" id="DVHN01000120">
    <property type="protein sequence ID" value="HIR89096.1"/>
    <property type="molecule type" value="Genomic_DNA"/>
</dbReference>
<accession>A0A9D1EFJ8</accession>
<gene>
    <name evidence="1" type="ORF">IAC96_09120</name>
</gene>
<dbReference type="Proteomes" id="UP000824201">
    <property type="component" value="Unassembled WGS sequence"/>
</dbReference>
<comment type="caution">
    <text evidence="1">The sequence shown here is derived from an EMBL/GenBank/DDBJ whole genome shotgun (WGS) entry which is preliminary data.</text>
</comment>
<proteinExistence type="predicted"/>
<name>A0A9D1EFJ8_9FIRM</name>
<reference evidence="1" key="1">
    <citation type="submission" date="2020-10" db="EMBL/GenBank/DDBJ databases">
        <authorList>
            <person name="Gilroy R."/>
        </authorList>
    </citation>
    <scope>NUCLEOTIDE SEQUENCE</scope>
    <source>
        <strain evidence="1">ChiW13-3771</strain>
    </source>
</reference>
<evidence type="ECO:0000313" key="1">
    <source>
        <dbReference type="EMBL" id="HIR89096.1"/>
    </source>
</evidence>
<dbReference type="AlphaFoldDB" id="A0A9D1EFJ8"/>
<protein>
    <submittedName>
        <fullName evidence="1">Uncharacterized protein</fullName>
    </submittedName>
</protein>